<dbReference type="InterPro" id="IPR018163">
    <property type="entry name" value="Thr/Ala-tRNA-synth_IIc_edit"/>
</dbReference>
<dbReference type="GO" id="GO:0002161">
    <property type="term" value="F:aminoacyl-tRNA deacylase activity"/>
    <property type="evidence" value="ECO:0007669"/>
    <property type="project" value="UniProtKB-ARBA"/>
</dbReference>
<accession>A0A9D9HV35</accession>
<dbReference type="GO" id="GO:0046872">
    <property type="term" value="F:metal ion binding"/>
    <property type="evidence" value="ECO:0007669"/>
    <property type="project" value="UniProtKB-KW"/>
</dbReference>
<dbReference type="SMART" id="SM00863">
    <property type="entry name" value="tRNA_SAD"/>
    <property type="match status" value="1"/>
</dbReference>
<evidence type="ECO:0000313" key="5">
    <source>
        <dbReference type="EMBL" id="MBO8460852.1"/>
    </source>
</evidence>
<evidence type="ECO:0000313" key="6">
    <source>
        <dbReference type="Proteomes" id="UP000823641"/>
    </source>
</evidence>
<reference evidence="5" key="1">
    <citation type="submission" date="2020-10" db="EMBL/GenBank/DDBJ databases">
        <authorList>
            <person name="Gilroy R."/>
        </authorList>
    </citation>
    <scope>NUCLEOTIDE SEQUENCE</scope>
    <source>
        <strain evidence="5">G3-3990</strain>
    </source>
</reference>
<dbReference type="PANTHER" id="PTHR43462:SF1">
    <property type="entry name" value="ALANYL-TRNA EDITING PROTEIN AARSD1"/>
    <property type="match status" value="1"/>
</dbReference>
<dbReference type="GO" id="GO:0043039">
    <property type="term" value="P:tRNA aminoacylation"/>
    <property type="evidence" value="ECO:0007669"/>
    <property type="project" value="InterPro"/>
</dbReference>
<dbReference type="Gene3D" id="3.30.980.10">
    <property type="entry name" value="Threonyl-trna Synthetase, Chain A, domain 2"/>
    <property type="match status" value="1"/>
</dbReference>
<dbReference type="InterPro" id="IPR012947">
    <property type="entry name" value="tRNA_SAD"/>
</dbReference>
<dbReference type="AlphaFoldDB" id="A0A9D9HV35"/>
<dbReference type="PANTHER" id="PTHR43462">
    <property type="entry name" value="ALANYL-TRNA EDITING PROTEIN"/>
    <property type="match status" value="1"/>
</dbReference>
<evidence type="ECO:0000259" key="4">
    <source>
        <dbReference type="SMART" id="SM00863"/>
    </source>
</evidence>
<protein>
    <recommendedName>
        <fullName evidence="4">Threonyl/alanyl tRNA synthetase SAD domain-containing protein</fullName>
    </recommendedName>
</protein>
<sequence>MEQHVELNEHNKQEYPPMHTTEHILNQTMVRMFGCERSKNAHIERKKSKCDYLLAAPPTDEQIAEIERRVNEVIASHVDVTIRYVSKAEAADLVDLSKLPSNASDTVRLVYVGDYDICACIGTHVNNTSEIEGQFEITSHDYENGRWRMRFKLK</sequence>
<proteinExistence type="predicted"/>
<evidence type="ECO:0000256" key="1">
    <source>
        <dbReference type="ARBA" id="ARBA00001947"/>
    </source>
</evidence>
<name>A0A9D9HV35_9BACT</name>
<comment type="cofactor">
    <cofactor evidence="1">
        <name>Zn(2+)</name>
        <dbReference type="ChEBI" id="CHEBI:29105"/>
    </cofactor>
</comment>
<evidence type="ECO:0000256" key="3">
    <source>
        <dbReference type="ARBA" id="ARBA00022833"/>
    </source>
</evidence>
<keyword evidence="2" id="KW-0479">Metal-binding</keyword>
<dbReference type="GO" id="GO:0005524">
    <property type="term" value="F:ATP binding"/>
    <property type="evidence" value="ECO:0007669"/>
    <property type="project" value="InterPro"/>
</dbReference>
<evidence type="ECO:0000256" key="2">
    <source>
        <dbReference type="ARBA" id="ARBA00022723"/>
    </source>
</evidence>
<dbReference type="EMBL" id="JADIMG010000101">
    <property type="protein sequence ID" value="MBO8460852.1"/>
    <property type="molecule type" value="Genomic_DNA"/>
</dbReference>
<dbReference type="InterPro" id="IPR051335">
    <property type="entry name" value="Alanyl-tRNA_Editing_Enzymes"/>
</dbReference>
<dbReference type="Pfam" id="PF07973">
    <property type="entry name" value="tRNA_SAD"/>
    <property type="match status" value="1"/>
</dbReference>
<dbReference type="GO" id="GO:0004812">
    <property type="term" value="F:aminoacyl-tRNA ligase activity"/>
    <property type="evidence" value="ECO:0007669"/>
    <property type="project" value="InterPro"/>
</dbReference>
<comment type="caution">
    <text evidence="5">The sequence shown here is derived from an EMBL/GenBank/DDBJ whole genome shotgun (WGS) entry which is preliminary data.</text>
</comment>
<dbReference type="SUPFAM" id="SSF55186">
    <property type="entry name" value="ThrRS/AlaRS common domain"/>
    <property type="match status" value="1"/>
</dbReference>
<dbReference type="Proteomes" id="UP000823641">
    <property type="component" value="Unassembled WGS sequence"/>
</dbReference>
<organism evidence="5 6">
    <name type="scientific">Candidatus Gallipaludibacter merdavium</name>
    <dbReference type="NCBI Taxonomy" id="2840839"/>
    <lineage>
        <taxon>Bacteria</taxon>
        <taxon>Pseudomonadati</taxon>
        <taxon>Bacteroidota</taxon>
        <taxon>Bacteroidia</taxon>
        <taxon>Bacteroidales</taxon>
        <taxon>Candidatus Gallipaludibacter</taxon>
    </lineage>
</organism>
<reference evidence="5" key="2">
    <citation type="journal article" date="2021" name="PeerJ">
        <title>Extensive microbial diversity within the chicken gut microbiome revealed by metagenomics and culture.</title>
        <authorList>
            <person name="Gilroy R."/>
            <person name="Ravi A."/>
            <person name="Getino M."/>
            <person name="Pursley I."/>
            <person name="Horton D.L."/>
            <person name="Alikhan N.F."/>
            <person name="Baker D."/>
            <person name="Gharbi K."/>
            <person name="Hall N."/>
            <person name="Watson M."/>
            <person name="Adriaenssens E.M."/>
            <person name="Foster-Nyarko E."/>
            <person name="Jarju S."/>
            <person name="Secka A."/>
            <person name="Antonio M."/>
            <person name="Oren A."/>
            <person name="Chaudhuri R.R."/>
            <person name="La Ragione R."/>
            <person name="Hildebrand F."/>
            <person name="Pallen M.J."/>
        </authorList>
    </citation>
    <scope>NUCLEOTIDE SEQUENCE</scope>
    <source>
        <strain evidence="5">G3-3990</strain>
    </source>
</reference>
<feature type="domain" description="Threonyl/alanyl tRNA synthetase SAD" evidence="4">
    <location>
        <begin position="107"/>
        <end position="150"/>
    </location>
</feature>
<keyword evidence="3" id="KW-0862">Zinc</keyword>
<gene>
    <name evidence="5" type="ORF">IAA73_11070</name>
</gene>